<feature type="transmembrane region" description="Helical" evidence="1">
    <location>
        <begin position="41"/>
        <end position="59"/>
    </location>
</feature>
<evidence type="ECO:0000256" key="1">
    <source>
        <dbReference type="SAM" id="Phobius"/>
    </source>
</evidence>
<protein>
    <submittedName>
        <fullName evidence="2">Uncharacterized protein</fullName>
    </submittedName>
</protein>
<proteinExistence type="predicted"/>
<name>A0A4Q7L5C5_9PSEU</name>
<evidence type="ECO:0000313" key="2">
    <source>
        <dbReference type="EMBL" id="RZS44474.1"/>
    </source>
</evidence>
<accession>A0A4Q7L5C5</accession>
<dbReference type="AlphaFoldDB" id="A0A4Q7L5C5"/>
<keyword evidence="1" id="KW-0812">Transmembrane</keyword>
<dbReference type="Proteomes" id="UP000294257">
    <property type="component" value="Unassembled WGS sequence"/>
</dbReference>
<sequence length="114" mass="12443">MSTLISHADAVARYAELARLPAEFRWAWELRPLAHPYGADLWGSAVLAGGAVVVGIFIYPSHAKALRLDQRGMPEEVTGQLAAVVTWVAELLAPVVNPESGSEDFPRDSRIRHV</sequence>
<gene>
    <name evidence="2" type="ORF">EV193_101350</name>
</gene>
<organism evidence="2 3">
    <name type="scientific">Herbihabitans rhizosphaerae</name>
    <dbReference type="NCBI Taxonomy" id="1872711"/>
    <lineage>
        <taxon>Bacteria</taxon>
        <taxon>Bacillati</taxon>
        <taxon>Actinomycetota</taxon>
        <taxon>Actinomycetes</taxon>
        <taxon>Pseudonocardiales</taxon>
        <taxon>Pseudonocardiaceae</taxon>
        <taxon>Herbihabitans</taxon>
    </lineage>
</organism>
<keyword evidence="3" id="KW-1185">Reference proteome</keyword>
<evidence type="ECO:0000313" key="3">
    <source>
        <dbReference type="Proteomes" id="UP000294257"/>
    </source>
</evidence>
<dbReference type="RefSeq" id="WP_130342152.1">
    <property type="nucleotide sequence ID" value="NZ_SGWQ01000001.1"/>
</dbReference>
<reference evidence="2 3" key="1">
    <citation type="submission" date="2019-02" db="EMBL/GenBank/DDBJ databases">
        <title>Genomic Encyclopedia of Type Strains, Phase IV (KMG-IV): sequencing the most valuable type-strain genomes for metagenomic binning, comparative biology and taxonomic classification.</title>
        <authorList>
            <person name="Goeker M."/>
        </authorList>
    </citation>
    <scope>NUCLEOTIDE SEQUENCE [LARGE SCALE GENOMIC DNA]</scope>
    <source>
        <strain evidence="2 3">DSM 101727</strain>
    </source>
</reference>
<keyword evidence="1" id="KW-0472">Membrane</keyword>
<dbReference type="EMBL" id="SGWQ01000001">
    <property type="protein sequence ID" value="RZS44474.1"/>
    <property type="molecule type" value="Genomic_DNA"/>
</dbReference>
<comment type="caution">
    <text evidence="2">The sequence shown here is derived from an EMBL/GenBank/DDBJ whole genome shotgun (WGS) entry which is preliminary data.</text>
</comment>
<keyword evidence="1" id="KW-1133">Transmembrane helix</keyword>